<evidence type="ECO:0000313" key="2">
    <source>
        <dbReference type="EMBL" id="KAJ5086402.1"/>
    </source>
</evidence>
<protein>
    <recommendedName>
        <fullName evidence="4">GPI anchored protein</fullName>
    </recommendedName>
</protein>
<dbReference type="EMBL" id="JAPMSZ010000010">
    <property type="protein sequence ID" value="KAJ5086402.1"/>
    <property type="molecule type" value="Genomic_DNA"/>
</dbReference>
<proteinExistence type="predicted"/>
<keyword evidence="3" id="KW-1185">Reference proteome</keyword>
<feature type="compositionally biased region" description="Low complexity" evidence="1">
    <location>
        <begin position="291"/>
        <end position="307"/>
    </location>
</feature>
<dbReference type="Proteomes" id="UP001141434">
    <property type="component" value="Unassembled WGS sequence"/>
</dbReference>
<accession>A0A9W9JZ94</accession>
<dbReference type="GeneID" id="81397403"/>
<organism evidence="2 3">
    <name type="scientific">Penicillium alfredii</name>
    <dbReference type="NCBI Taxonomy" id="1506179"/>
    <lineage>
        <taxon>Eukaryota</taxon>
        <taxon>Fungi</taxon>
        <taxon>Dikarya</taxon>
        <taxon>Ascomycota</taxon>
        <taxon>Pezizomycotina</taxon>
        <taxon>Eurotiomycetes</taxon>
        <taxon>Eurotiomycetidae</taxon>
        <taxon>Eurotiales</taxon>
        <taxon>Aspergillaceae</taxon>
        <taxon>Penicillium</taxon>
    </lineage>
</organism>
<dbReference type="AlphaFoldDB" id="A0A9W9JZ94"/>
<comment type="caution">
    <text evidence="2">The sequence shown here is derived from an EMBL/GenBank/DDBJ whole genome shotgun (WGS) entry which is preliminary data.</text>
</comment>
<evidence type="ECO:0000256" key="1">
    <source>
        <dbReference type="SAM" id="MobiDB-lite"/>
    </source>
</evidence>
<dbReference type="OrthoDB" id="434783at2759"/>
<sequence length="459" mass="48274">MRLSSIVALVLPVNSLETRTQRSNSSFSQLFDNNVASPLPAENILCRNAEIASRLAAKPVHGVRKMSDDEGEKFFLDYWRFSNDTPGNLLERKVDEDMNTTTTAIDASPGTIECISPDHANMADEDSPAAIFLARSYPFQPPALVDSGTGPQRRSFTGILPNLLESRDFKCPTGTHECKAINRPSRCCGSGESCELIKDIGSGDVGCCPNWQTCSGQIGSCQRGYTACSQALGGGCCIPGYECVPGGCKSCFTVCSVFISRNTTDLNHTGAYISVVTITAHSTVIVSTKTYSTSPQTSPSSPSSPSSIGTEITENLVPPARPTSPSTTTSNDDACPTGFYACSAVYHGGCCRTGRDCDTTSCPTTSSTTFTSNGETIAVPVLTTGHSAETGRCAKGWFSCADTVGGGCCPMGFACGSSCVATATETTTVAKEKPTHNSGEKLRSSGLVLGLGLLGMWWL</sequence>
<evidence type="ECO:0000313" key="3">
    <source>
        <dbReference type="Proteomes" id="UP001141434"/>
    </source>
</evidence>
<reference evidence="2" key="2">
    <citation type="journal article" date="2023" name="IMA Fungus">
        <title>Comparative genomic study of the Penicillium genus elucidates a diverse pangenome and 15 lateral gene transfer events.</title>
        <authorList>
            <person name="Petersen C."/>
            <person name="Sorensen T."/>
            <person name="Nielsen M.R."/>
            <person name="Sondergaard T.E."/>
            <person name="Sorensen J.L."/>
            <person name="Fitzpatrick D.A."/>
            <person name="Frisvad J.C."/>
            <person name="Nielsen K.L."/>
        </authorList>
    </citation>
    <scope>NUCLEOTIDE SEQUENCE</scope>
    <source>
        <strain evidence="2">IBT 34128</strain>
    </source>
</reference>
<gene>
    <name evidence="2" type="ORF">NUU61_007709</name>
</gene>
<reference evidence="2" key="1">
    <citation type="submission" date="2022-11" db="EMBL/GenBank/DDBJ databases">
        <authorList>
            <person name="Petersen C."/>
        </authorList>
    </citation>
    <scope>NUCLEOTIDE SEQUENCE</scope>
    <source>
        <strain evidence="2">IBT 34128</strain>
    </source>
</reference>
<name>A0A9W9JZ94_9EURO</name>
<evidence type="ECO:0008006" key="4">
    <source>
        <dbReference type="Google" id="ProtNLM"/>
    </source>
</evidence>
<dbReference type="PANTHER" id="PTHR39599">
    <property type="entry name" value="GPI-ANCHORED PROTEIN (EUROFUNG)-RELATED-RELATED"/>
    <property type="match status" value="1"/>
</dbReference>
<feature type="region of interest" description="Disordered" evidence="1">
    <location>
        <begin position="291"/>
        <end position="332"/>
    </location>
</feature>
<dbReference type="RefSeq" id="XP_056508527.1">
    <property type="nucleotide sequence ID" value="XM_056658234.1"/>
</dbReference>
<dbReference type="PANTHER" id="PTHR39599:SF2">
    <property type="entry name" value="ANCHORED PROTEIN, PUTATIVE (AFU_ORTHOLOGUE AFUA_1G09650)-RELATED"/>
    <property type="match status" value="1"/>
</dbReference>